<organism evidence="2 3">
    <name type="scientific">Orbilia oligospora</name>
    <name type="common">Nematode-trapping fungus</name>
    <name type="synonym">Arthrobotrys oligospora</name>
    <dbReference type="NCBI Taxonomy" id="2813651"/>
    <lineage>
        <taxon>Eukaryota</taxon>
        <taxon>Fungi</taxon>
        <taxon>Dikarya</taxon>
        <taxon>Ascomycota</taxon>
        <taxon>Pezizomycotina</taxon>
        <taxon>Orbiliomycetes</taxon>
        <taxon>Orbiliales</taxon>
        <taxon>Orbiliaceae</taxon>
        <taxon>Orbilia</taxon>
    </lineage>
</organism>
<comment type="caution">
    <text evidence="2">The sequence shown here is derived from an EMBL/GenBank/DDBJ whole genome shotgun (WGS) entry which is preliminary data.</text>
</comment>
<dbReference type="PROSITE" id="PS00028">
    <property type="entry name" value="ZINC_FINGER_C2H2_1"/>
    <property type="match status" value="1"/>
</dbReference>
<dbReference type="AlphaFoldDB" id="A0A7C8PT22"/>
<dbReference type="Proteomes" id="UP000297595">
    <property type="component" value="Unassembled WGS sequence"/>
</dbReference>
<feature type="region of interest" description="Disordered" evidence="1">
    <location>
        <begin position="125"/>
        <end position="148"/>
    </location>
</feature>
<dbReference type="SMART" id="SM00355">
    <property type="entry name" value="ZnF_C2H2"/>
    <property type="match status" value="2"/>
</dbReference>
<reference evidence="2 3" key="1">
    <citation type="submission" date="2019-03" db="EMBL/GenBank/DDBJ databases">
        <title>Nematode-trapping fungi genome.</title>
        <authorList>
            <person name="Vidal-Diez De Ulzurrun G."/>
        </authorList>
    </citation>
    <scope>NUCLEOTIDE SEQUENCE [LARGE SCALE GENOMIC DNA]</scope>
    <source>
        <strain evidence="2 3">TWF154</strain>
    </source>
</reference>
<dbReference type="Gene3D" id="3.30.160.60">
    <property type="entry name" value="Classic Zinc Finger"/>
    <property type="match status" value="1"/>
</dbReference>
<evidence type="ECO:0000313" key="3">
    <source>
        <dbReference type="Proteomes" id="UP000297595"/>
    </source>
</evidence>
<sequence length="350" mass="39062">METPCHDPNPGPASDFSPNAFLDIDRSHCQLDFHFDSIYNDDFLGSWPSDAADPQFGYETAADLDLMTWSLSTTQTSAAQDPCLVQIDSAPSISFTSPNPNPLTPIDEEKDSEGYTAALSISSGISNKEKSPSLEPSRKRPKSPKWSTRKISLSCPECTMSCASRKALGQHIYNVHKIKAFKCEYCPYRCRRSDNLRTHEKSCKAYSNRSGRGKPVETKEYLSTLGKRAKLQRVNILNLHKASPRLLHSIGAEPVPATSPNFVFELCASPNKTVVPGPTYSTTNGCKLEIPSISYTDLQFHGKPNSPKPSVPSPDHCNLEIAALRKRLEEAEEETRVWKQSYLELRFLYR</sequence>
<gene>
    <name evidence="2" type="ORF">EYR41_000288</name>
</gene>
<proteinExistence type="predicted"/>
<protein>
    <submittedName>
        <fullName evidence="2">Uncharacterized protein</fullName>
    </submittedName>
</protein>
<feature type="compositionally biased region" description="Basic and acidic residues" evidence="1">
    <location>
        <begin position="127"/>
        <end position="138"/>
    </location>
</feature>
<dbReference type="SUPFAM" id="SSF57667">
    <property type="entry name" value="beta-beta-alpha zinc fingers"/>
    <property type="match status" value="1"/>
</dbReference>
<evidence type="ECO:0000313" key="2">
    <source>
        <dbReference type="EMBL" id="TGJ73175.1"/>
    </source>
</evidence>
<evidence type="ECO:0000256" key="1">
    <source>
        <dbReference type="SAM" id="MobiDB-lite"/>
    </source>
</evidence>
<dbReference type="InterPro" id="IPR036236">
    <property type="entry name" value="Znf_C2H2_sf"/>
</dbReference>
<dbReference type="EMBL" id="SOZJ01000001">
    <property type="protein sequence ID" value="TGJ73175.1"/>
    <property type="molecule type" value="Genomic_DNA"/>
</dbReference>
<accession>A0A7C8PT22</accession>
<name>A0A7C8PT22_ORBOL</name>
<dbReference type="InterPro" id="IPR013087">
    <property type="entry name" value="Znf_C2H2_type"/>
</dbReference>